<comment type="caution">
    <text evidence="5">The sequence shown here is derived from an EMBL/GenBank/DDBJ whole genome shotgun (WGS) entry which is preliminary data.</text>
</comment>
<dbReference type="InterPro" id="IPR018087">
    <property type="entry name" value="Glyco_hydro_5_CS"/>
</dbReference>
<feature type="domain" description="Glycoside hydrolase family 5" evidence="4">
    <location>
        <begin position="59"/>
        <end position="174"/>
    </location>
</feature>
<dbReference type="AlphaFoldDB" id="E6K0F1"/>
<name>E6K0F1_PARDN</name>
<keyword evidence="2 3" id="KW-0326">Glycosidase</keyword>
<evidence type="ECO:0000256" key="3">
    <source>
        <dbReference type="RuleBase" id="RU361153"/>
    </source>
</evidence>
<dbReference type="InterPro" id="IPR001547">
    <property type="entry name" value="Glyco_hydro_5"/>
</dbReference>
<proteinExistence type="inferred from homology"/>
<dbReference type="GO" id="GO:0009251">
    <property type="term" value="P:glucan catabolic process"/>
    <property type="evidence" value="ECO:0007669"/>
    <property type="project" value="TreeGrafter"/>
</dbReference>
<evidence type="ECO:0000313" key="6">
    <source>
        <dbReference type="Proteomes" id="UP000004946"/>
    </source>
</evidence>
<protein>
    <recommendedName>
        <fullName evidence="4">Glycoside hydrolase family 5 domain-containing protein</fullName>
    </recommendedName>
</protein>
<dbReference type="PANTHER" id="PTHR31297">
    <property type="entry name" value="GLUCAN ENDO-1,6-BETA-GLUCOSIDASE B"/>
    <property type="match status" value="1"/>
</dbReference>
<dbReference type="eggNOG" id="COG2730">
    <property type="taxonomic scope" value="Bacteria"/>
</dbReference>
<dbReference type="Proteomes" id="UP000004946">
    <property type="component" value="Chromosome"/>
</dbReference>
<evidence type="ECO:0000256" key="1">
    <source>
        <dbReference type="ARBA" id="ARBA00022801"/>
    </source>
</evidence>
<dbReference type="RefSeq" id="WP_006289809.1">
    <property type="nucleotide sequence ID" value="NZ_AP012333.1"/>
</dbReference>
<organism evidence="5 6">
    <name type="scientific">Parascardovia denticolens DSM 10105 = JCM 12538</name>
    <dbReference type="NCBI Taxonomy" id="864564"/>
    <lineage>
        <taxon>Bacteria</taxon>
        <taxon>Bacillati</taxon>
        <taxon>Actinomycetota</taxon>
        <taxon>Actinomycetes</taxon>
        <taxon>Bifidobacteriales</taxon>
        <taxon>Bifidobacteriaceae</taxon>
        <taxon>Parascardovia</taxon>
    </lineage>
</organism>
<dbReference type="PROSITE" id="PS00659">
    <property type="entry name" value="GLYCOSYL_HYDROL_F5"/>
    <property type="match status" value="1"/>
</dbReference>
<dbReference type="SUPFAM" id="SSF51445">
    <property type="entry name" value="(Trans)glycosidases"/>
    <property type="match status" value="1"/>
</dbReference>
<reference evidence="5 6" key="1">
    <citation type="submission" date="2010-12" db="EMBL/GenBank/DDBJ databases">
        <authorList>
            <person name="Muzny D."/>
            <person name="Qin X."/>
            <person name="Buhay C."/>
            <person name="Dugan-Rocha S."/>
            <person name="Ding Y."/>
            <person name="Chen G."/>
            <person name="Hawes A."/>
            <person name="Holder M."/>
            <person name="Jhangiani S."/>
            <person name="Johnson A."/>
            <person name="Khan Z."/>
            <person name="Li Z."/>
            <person name="Liu W."/>
            <person name="Liu X."/>
            <person name="Perez L."/>
            <person name="Shen H."/>
            <person name="Wang Q."/>
            <person name="Watt J."/>
            <person name="Xi L."/>
            <person name="Xin Y."/>
            <person name="Zhou J."/>
            <person name="Deng J."/>
            <person name="Jiang H."/>
            <person name="Liu Y."/>
            <person name="Qu J."/>
            <person name="Song X.-Z."/>
            <person name="Zhang L."/>
            <person name="Villasana D."/>
            <person name="Johnson A."/>
            <person name="Liu J."/>
            <person name="Liyanage D."/>
            <person name="Lorensuhewa L."/>
            <person name="Robinson T."/>
            <person name="Song A."/>
            <person name="Song B.-B."/>
            <person name="Dinh H."/>
            <person name="Thornton R."/>
            <person name="Coyle M."/>
            <person name="Francisco L."/>
            <person name="Jackson L."/>
            <person name="Javaid M."/>
            <person name="Korchina V."/>
            <person name="Kovar C."/>
            <person name="Mata R."/>
            <person name="Mathew T."/>
            <person name="Ngo R."/>
            <person name="Nguyen L."/>
            <person name="Nguyen N."/>
            <person name="Okwuonu G."/>
            <person name="Ongeri F."/>
            <person name="Pham C."/>
            <person name="Simmons D."/>
            <person name="Wilczek-Boney K."/>
            <person name="Hale W."/>
            <person name="Jakkamsetti A."/>
            <person name="Pham P."/>
            <person name="Ruth R."/>
            <person name="San Lucas F."/>
            <person name="Warren J."/>
            <person name="Zhang J."/>
            <person name="Zhao Z."/>
            <person name="Zhou C."/>
            <person name="Zhu D."/>
            <person name="Lee S."/>
            <person name="Bess C."/>
            <person name="Blankenburg K."/>
            <person name="Forbes L."/>
            <person name="Fu Q."/>
            <person name="Gubbala S."/>
            <person name="Hirani K."/>
            <person name="Jayaseelan J.C."/>
            <person name="Lara F."/>
            <person name="Munidasa M."/>
            <person name="Palculict T."/>
            <person name="Patil S."/>
            <person name="Pu L.-L."/>
            <person name="Saada N."/>
            <person name="Tang L."/>
            <person name="Weissenberger G."/>
            <person name="Zhu Y."/>
            <person name="Hemphill L."/>
            <person name="Shang Y."/>
            <person name="Youmans B."/>
            <person name="Ayvaz T."/>
            <person name="Ross M."/>
            <person name="Santibanez J."/>
            <person name="Aqrawi P."/>
            <person name="Gross S."/>
            <person name="Joshi V."/>
            <person name="Fowler G."/>
            <person name="Nazareth L."/>
            <person name="Reid J."/>
            <person name="Worley K."/>
            <person name="Petrosino J."/>
            <person name="Highlander S."/>
            <person name="Gibbs R."/>
        </authorList>
    </citation>
    <scope>NUCLEOTIDE SEQUENCE [LARGE SCALE GENOMIC DNA]</scope>
    <source>
        <strain evidence="5 6">DSM 10105</strain>
    </source>
</reference>
<dbReference type="InterPro" id="IPR017853">
    <property type="entry name" value="GH"/>
</dbReference>
<dbReference type="Gene3D" id="3.20.20.80">
    <property type="entry name" value="Glycosidases"/>
    <property type="match status" value="1"/>
</dbReference>
<evidence type="ECO:0000313" key="5">
    <source>
        <dbReference type="EMBL" id="EFT84224.1"/>
    </source>
</evidence>
<evidence type="ECO:0000259" key="4">
    <source>
        <dbReference type="Pfam" id="PF00150"/>
    </source>
</evidence>
<evidence type="ECO:0000256" key="2">
    <source>
        <dbReference type="ARBA" id="ARBA00023295"/>
    </source>
</evidence>
<accession>E6K0F1</accession>
<dbReference type="GO" id="GO:0009986">
    <property type="term" value="C:cell surface"/>
    <property type="evidence" value="ECO:0007669"/>
    <property type="project" value="TreeGrafter"/>
</dbReference>
<dbReference type="GO" id="GO:0008422">
    <property type="term" value="F:beta-glucosidase activity"/>
    <property type="evidence" value="ECO:0007669"/>
    <property type="project" value="TreeGrafter"/>
</dbReference>
<dbReference type="EMBL" id="AEON01000001">
    <property type="protein sequence ID" value="EFT84224.1"/>
    <property type="molecule type" value="Genomic_DNA"/>
</dbReference>
<keyword evidence="6" id="KW-1185">Reference proteome</keyword>
<dbReference type="HOGENOM" id="CLU_004624_0_2_11"/>
<dbReference type="PANTHER" id="PTHR31297:SF38">
    <property type="entry name" value="X8 DOMAIN-CONTAINING PROTEIN"/>
    <property type="match status" value="1"/>
</dbReference>
<sequence>MRLASVRGVNLGNWLVLEKWMEPSLFRGAGGAEDEHALAHALPPDQLAQRLKAHRDAYMQEEDFAFLAGQGVDSVRLPVPFFVFGDRPPYLGCIEYVDRAFAWAGRHGLTVLLDLHTVPGSQNGFDNGGQAGVKDWARHPEEVSFALDVLDRLAFRYRDNPALLGIEVLNEPVLPLSFLRRFYATAYRRLRRILPPKKAVVFHDSFNFLGTASFFLFDRRFRSMRNVYLDTHFYPTFAEQGIEKALEAVALFGRRNRQRLSHRSQVKKRKPTNRGWLMSRLDEGYQPHRSHRKAFYRGTIGGQKRLISLVDRFVPVIVGEWCAESAIGKKETETGGSGEPDFSTGLVHLHRQAFPRRYFWSYQTERAPERRRRLEGDWRAFWDWRWCREKGILSDI</sequence>
<keyword evidence="1 3" id="KW-0378">Hydrolase</keyword>
<dbReference type="Pfam" id="PF00150">
    <property type="entry name" value="Cellulase"/>
    <property type="match status" value="1"/>
</dbReference>
<dbReference type="GO" id="GO:0005576">
    <property type="term" value="C:extracellular region"/>
    <property type="evidence" value="ECO:0007669"/>
    <property type="project" value="TreeGrafter"/>
</dbReference>
<comment type="similarity">
    <text evidence="3">Belongs to the glycosyl hydrolase 5 (cellulase A) family.</text>
</comment>
<gene>
    <name evidence="5" type="ORF">HMPREF0620_1229</name>
</gene>
<dbReference type="InterPro" id="IPR050386">
    <property type="entry name" value="Glycosyl_hydrolase_5"/>
</dbReference>